<dbReference type="InterPro" id="IPR050297">
    <property type="entry name" value="LipidA_mod_glycosyltrf_83"/>
</dbReference>
<proteinExistence type="predicted"/>
<feature type="transmembrane region" description="Helical" evidence="8">
    <location>
        <begin position="173"/>
        <end position="196"/>
    </location>
</feature>
<evidence type="ECO:0000256" key="3">
    <source>
        <dbReference type="ARBA" id="ARBA00022676"/>
    </source>
</evidence>
<protein>
    <submittedName>
        <fullName evidence="10">Glycosyltransferase family 39 protein</fullName>
    </submittedName>
</protein>
<keyword evidence="11" id="KW-1185">Reference proteome</keyword>
<keyword evidence="4" id="KW-0808">Transferase</keyword>
<keyword evidence="7 8" id="KW-0472">Membrane</keyword>
<evidence type="ECO:0000256" key="4">
    <source>
        <dbReference type="ARBA" id="ARBA00022679"/>
    </source>
</evidence>
<feature type="transmembrane region" description="Helical" evidence="8">
    <location>
        <begin position="267"/>
        <end position="286"/>
    </location>
</feature>
<evidence type="ECO:0000313" key="11">
    <source>
        <dbReference type="Proteomes" id="UP001148184"/>
    </source>
</evidence>
<keyword evidence="6 8" id="KW-1133">Transmembrane helix</keyword>
<evidence type="ECO:0000256" key="2">
    <source>
        <dbReference type="ARBA" id="ARBA00022475"/>
    </source>
</evidence>
<feature type="transmembrane region" description="Helical" evidence="8">
    <location>
        <begin position="89"/>
        <end position="107"/>
    </location>
</feature>
<comment type="caution">
    <text evidence="10">The sequence shown here is derived from an EMBL/GenBank/DDBJ whole genome shotgun (WGS) entry which is preliminary data.</text>
</comment>
<keyword evidence="5 8" id="KW-0812">Transmembrane</keyword>
<feature type="domain" description="ArnT-like N-terminal" evidence="9">
    <location>
        <begin position="32"/>
        <end position="237"/>
    </location>
</feature>
<dbReference type="PANTHER" id="PTHR33908:SF3">
    <property type="entry name" value="UNDECAPRENYL PHOSPHATE-ALPHA-4-AMINO-4-DEOXY-L-ARABINOSE ARABINOSYL TRANSFERASE"/>
    <property type="match status" value="1"/>
</dbReference>
<feature type="transmembrane region" description="Helical" evidence="8">
    <location>
        <begin position="298"/>
        <end position="323"/>
    </location>
</feature>
<evidence type="ECO:0000256" key="7">
    <source>
        <dbReference type="ARBA" id="ARBA00023136"/>
    </source>
</evidence>
<feature type="transmembrane region" description="Helical" evidence="8">
    <location>
        <begin position="343"/>
        <end position="367"/>
    </location>
</feature>
<sequence length="474" mass="53602">MSASRRERWLWLLLATIVLARLLALGGYPLMDTSEARYAEMARKMVESGDWITPMFDHGVPFWGKPPLSFWTQAASMQLLGVNEFAARLPAWLLHLASCLLILHLGWRERSLQVGLWAAIIYSSSGLGLLASGVVLTDPALAFALLLAVYGFWFGMQHADVGRARLGFVGLGLGLLAKGPLVLPLVGLVALVWTLIYRQWHRFWRLPWLSGLGLMALIAVPWYVLAEVKTPGFLDYFLLGEHWSRFVDSGWAGDLYGNAHAKPPATIWLYLGYALLPWSLWLPVLWRGRQWRDRFTTFVWAWALVTPVFFTLAGNILWTYVLPSLSAWSLLLASAMVREQQRWTTLAFVSALSLPLLAVLITSLGSLGERVQNQREIVSAWQQAQQEEIGPLLYPGRRSYSAEFYSDGQARQVRTADEYPQEGTFYLSRRIRDLAAPLPLELSCELRFEVNASRLLRCQRLSDTLIRDAPTVLR</sequence>
<dbReference type="InterPro" id="IPR003342">
    <property type="entry name" value="ArnT-like_N"/>
</dbReference>
<dbReference type="RefSeq" id="WP_273892274.1">
    <property type="nucleotide sequence ID" value="NZ_JAMDGP010000026.1"/>
</dbReference>
<dbReference type="PANTHER" id="PTHR33908">
    <property type="entry name" value="MANNOSYLTRANSFERASE YKCB-RELATED"/>
    <property type="match status" value="1"/>
</dbReference>
<name>A0ABT5P579_9PSED</name>
<organism evidence="10 11">
    <name type="scientific">Pseudomonas rubra</name>
    <dbReference type="NCBI Taxonomy" id="2942627"/>
    <lineage>
        <taxon>Bacteria</taxon>
        <taxon>Pseudomonadati</taxon>
        <taxon>Pseudomonadota</taxon>
        <taxon>Gammaproteobacteria</taxon>
        <taxon>Pseudomonadales</taxon>
        <taxon>Pseudomonadaceae</taxon>
        <taxon>Pseudomonas</taxon>
    </lineage>
</organism>
<keyword evidence="2" id="KW-1003">Cell membrane</keyword>
<evidence type="ECO:0000256" key="6">
    <source>
        <dbReference type="ARBA" id="ARBA00022989"/>
    </source>
</evidence>
<dbReference type="EMBL" id="JAMDGZ010000014">
    <property type="protein sequence ID" value="MDD1013449.1"/>
    <property type="molecule type" value="Genomic_DNA"/>
</dbReference>
<evidence type="ECO:0000256" key="5">
    <source>
        <dbReference type="ARBA" id="ARBA00022692"/>
    </source>
</evidence>
<comment type="subcellular location">
    <subcellularLocation>
        <location evidence="1">Cell membrane</location>
        <topology evidence="1">Multi-pass membrane protein</topology>
    </subcellularLocation>
</comment>
<evidence type="ECO:0000313" key="10">
    <source>
        <dbReference type="EMBL" id="MDD1013449.1"/>
    </source>
</evidence>
<evidence type="ECO:0000256" key="8">
    <source>
        <dbReference type="SAM" id="Phobius"/>
    </source>
</evidence>
<feature type="transmembrane region" description="Helical" evidence="8">
    <location>
        <begin position="208"/>
        <end position="225"/>
    </location>
</feature>
<accession>A0ABT5P579</accession>
<dbReference type="Pfam" id="PF02366">
    <property type="entry name" value="PMT"/>
    <property type="match status" value="1"/>
</dbReference>
<reference evidence="10 11" key="1">
    <citation type="submission" date="2022-05" db="EMBL/GenBank/DDBJ databases">
        <title>Novel Pseudomonas spp. Isolated from a Rainbow Trout Aquaculture Facility.</title>
        <authorList>
            <person name="Testerman T."/>
            <person name="Graf J."/>
        </authorList>
    </citation>
    <scope>NUCLEOTIDE SEQUENCE [LARGE SCALE GENOMIC DNA]</scope>
    <source>
        <strain evidence="10 11">ID1025</strain>
    </source>
</reference>
<evidence type="ECO:0000256" key="1">
    <source>
        <dbReference type="ARBA" id="ARBA00004651"/>
    </source>
</evidence>
<dbReference type="Proteomes" id="UP001148184">
    <property type="component" value="Unassembled WGS sequence"/>
</dbReference>
<keyword evidence="3" id="KW-0328">Glycosyltransferase</keyword>
<evidence type="ECO:0000259" key="9">
    <source>
        <dbReference type="Pfam" id="PF02366"/>
    </source>
</evidence>
<gene>
    <name evidence="10" type="ORF">M5G17_07105</name>
</gene>